<dbReference type="Proteomes" id="UP001629059">
    <property type="component" value="Unassembled WGS sequence"/>
</dbReference>
<feature type="domain" description="Integral membrane protein YccS N-terminal" evidence="2">
    <location>
        <begin position="2"/>
        <end position="231"/>
    </location>
</feature>
<feature type="non-terminal residue" evidence="3">
    <location>
        <position position="234"/>
    </location>
</feature>
<dbReference type="Pfam" id="PF12805">
    <property type="entry name" value="FUSC-like"/>
    <property type="match status" value="1"/>
</dbReference>
<dbReference type="RefSeq" id="WP_408076253.1">
    <property type="nucleotide sequence ID" value="NZ_JBELQB010000037.1"/>
</dbReference>
<protein>
    <submittedName>
        <fullName evidence="3">FUSC family membrane protein</fullName>
    </submittedName>
</protein>
<name>A0ABW8YGD3_9FLAO</name>
<evidence type="ECO:0000256" key="1">
    <source>
        <dbReference type="SAM" id="Phobius"/>
    </source>
</evidence>
<evidence type="ECO:0000313" key="3">
    <source>
        <dbReference type="EMBL" id="MFL9839306.1"/>
    </source>
</evidence>
<keyword evidence="1" id="KW-1133">Transmembrane helix</keyword>
<keyword evidence="1" id="KW-0812">Transmembrane</keyword>
<reference evidence="3 4" key="1">
    <citation type="submission" date="2024-06" db="EMBL/GenBank/DDBJ databases">
        <authorList>
            <person name="Kaempfer P."/>
            <person name="Viver T."/>
        </authorList>
    </citation>
    <scope>NUCLEOTIDE SEQUENCE [LARGE SCALE GENOMIC DNA]</scope>
    <source>
        <strain evidence="3 4">ST-75</strain>
    </source>
</reference>
<comment type="caution">
    <text evidence="3">The sequence shown here is derived from an EMBL/GenBank/DDBJ whole genome shotgun (WGS) entry which is preliminary data.</text>
</comment>
<gene>
    <name evidence="3" type="ORF">ABS768_17570</name>
</gene>
<accession>A0ABW8YGD3</accession>
<proteinExistence type="predicted"/>
<dbReference type="InterPro" id="IPR032692">
    <property type="entry name" value="YccS_N"/>
</dbReference>
<dbReference type="EMBL" id="JBELQB010000037">
    <property type="protein sequence ID" value="MFL9839306.1"/>
    <property type="molecule type" value="Genomic_DNA"/>
</dbReference>
<feature type="transmembrane region" description="Helical" evidence="1">
    <location>
        <begin position="75"/>
        <end position="95"/>
    </location>
</feature>
<feature type="transmembrane region" description="Helical" evidence="1">
    <location>
        <begin position="50"/>
        <end position="69"/>
    </location>
</feature>
<feature type="non-terminal residue" evidence="3">
    <location>
        <position position="1"/>
    </location>
</feature>
<evidence type="ECO:0000313" key="4">
    <source>
        <dbReference type="Proteomes" id="UP001629059"/>
    </source>
</evidence>
<organism evidence="3 4">
    <name type="scientific">Flavobacterium rhizophilum</name>
    <dbReference type="NCBI Taxonomy" id="3163296"/>
    <lineage>
        <taxon>Bacteria</taxon>
        <taxon>Pseudomonadati</taxon>
        <taxon>Bacteroidota</taxon>
        <taxon>Flavobacteriia</taxon>
        <taxon>Flavobacteriales</taxon>
        <taxon>Flavobacteriaceae</taxon>
        <taxon>Flavobacterium</taxon>
    </lineage>
</organism>
<keyword evidence="4" id="KW-1185">Reference proteome</keyword>
<sequence length="234" mass="26450">GLLVAAVIVAGSTLMVNLLYDFKWLFYPLVTLLVFFLSMLSVFGQRATMISFSGLLAIALGTGHLHSGAEMFTNALLMFGGGLFYMLLSVTFNILSPYRYTELQIADCLRLTSKYLKLRGDLWTASANRDEITKKQLDLQVEINTIHDNLREVLMRNRSNAGGSTRNRRMLLAFISLVEILELALSTSFDHTTLHQKFDGHSEILNTYQNLAYNMAARLKKMSRDIIVKRKLNT</sequence>
<evidence type="ECO:0000259" key="2">
    <source>
        <dbReference type="Pfam" id="PF12805"/>
    </source>
</evidence>
<feature type="transmembrane region" description="Helical" evidence="1">
    <location>
        <begin position="25"/>
        <end position="43"/>
    </location>
</feature>
<keyword evidence="1" id="KW-0472">Membrane</keyword>